<dbReference type="EMBL" id="FRBH01000006">
    <property type="protein sequence ID" value="SHL15379.1"/>
    <property type="molecule type" value="Genomic_DNA"/>
</dbReference>
<sequence length="255" mass="27719">MELDILFYLCIVAFIAGFIDSIVGGGGLIQTPLSLAFLPNISISSVIGTLKIPAFSGTAIATYHYLKKVKVDWQLFLIMAICAFGSAFIGSQLLTVVSNEFMKPLLLIILIALAIYTIFKKDFGQAAERNIPYNRVVIYGCAVSIIVGFYDGFIGPGTGTFFILGFVTLLGMDFLKASTNAKLINLATNFGSICLFLIKGQIIWKIALPMAVCNALGGFVGAKLAISKGNQFIRYIFIFVILLSICRFGYEVIIN</sequence>
<comment type="subcellular location">
    <subcellularLocation>
        <location evidence="1 8">Cell membrane</location>
        <topology evidence="1 8">Multi-pass membrane protein</topology>
    </subcellularLocation>
</comment>
<organism evidence="10 11">
    <name type="scientific">Chishuiella changwenlii</name>
    <dbReference type="NCBI Taxonomy" id="1434701"/>
    <lineage>
        <taxon>Bacteria</taxon>
        <taxon>Pseudomonadati</taxon>
        <taxon>Bacteroidota</taxon>
        <taxon>Flavobacteriia</taxon>
        <taxon>Flavobacteriales</taxon>
        <taxon>Weeksellaceae</taxon>
        <taxon>Chishuiella</taxon>
    </lineage>
</organism>
<keyword evidence="6 8" id="KW-1133">Transmembrane helix</keyword>
<evidence type="ECO:0000313" key="11">
    <source>
        <dbReference type="Proteomes" id="UP000184120"/>
    </source>
</evidence>
<comment type="similarity">
    <text evidence="2 8">Belongs to the 4-toluene sulfonate uptake permease (TSUP) (TC 2.A.102) family.</text>
</comment>
<evidence type="ECO:0000256" key="5">
    <source>
        <dbReference type="ARBA" id="ARBA00022692"/>
    </source>
</evidence>
<feature type="transmembrane region" description="Helical" evidence="8">
    <location>
        <begin position="156"/>
        <end position="175"/>
    </location>
</feature>
<evidence type="ECO:0000256" key="7">
    <source>
        <dbReference type="ARBA" id="ARBA00023136"/>
    </source>
</evidence>
<evidence type="ECO:0000256" key="8">
    <source>
        <dbReference type="RuleBase" id="RU363041"/>
    </source>
</evidence>
<evidence type="ECO:0000313" key="10">
    <source>
        <dbReference type="EMBL" id="SHL15379.1"/>
    </source>
</evidence>
<dbReference type="AlphaFoldDB" id="A0A1M6YBR2"/>
<keyword evidence="12" id="KW-1185">Reference proteome</keyword>
<evidence type="ECO:0000256" key="2">
    <source>
        <dbReference type="ARBA" id="ARBA00009142"/>
    </source>
</evidence>
<dbReference type="PANTHER" id="PTHR30269:SF0">
    <property type="entry name" value="MEMBRANE TRANSPORTER PROTEIN YFCA-RELATED"/>
    <property type="match status" value="1"/>
</dbReference>
<keyword evidence="4 8" id="KW-1003">Cell membrane</keyword>
<dbReference type="STRING" id="1434701.SAMN05443634_106169"/>
<dbReference type="InterPro" id="IPR052017">
    <property type="entry name" value="TSUP"/>
</dbReference>
<gene>
    <name evidence="9" type="ORF">GCM10010984_14290</name>
    <name evidence="10" type="ORF">SAMN05443634_106169</name>
</gene>
<evidence type="ECO:0000256" key="1">
    <source>
        <dbReference type="ARBA" id="ARBA00004651"/>
    </source>
</evidence>
<accession>A0A1M6YBR2</accession>
<proteinExistence type="inferred from homology"/>
<feature type="transmembrane region" description="Helical" evidence="8">
    <location>
        <begin position="131"/>
        <end position="150"/>
    </location>
</feature>
<evidence type="ECO:0000313" key="12">
    <source>
        <dbReference type="Proteomes" id="UP000650994"/>
    </source>
</evidence>
<reference evidence="10" key="3">
    <citation type="submission" date="2016-11" db="EMBL/GenBank/DDBJ databases">
        <authorList>
            <person name="Jaros S."/>
            <person name="Januszkiewicz K."/>
            <person name="Wedrychowicz H."/>
        </authorList>
    </citation>
    <scope>NUCLEOTIDE SEQUENCE [LARGE SCALE GENOMIC DNA]</scope>
    <source>
        <strain evidence="10">DSM 27989</strain>
    </source>
</reference>
<dbReference type="PANTHER" id="PTHR30269">
    <property type="entry name" value="TRANSMEMBRANE PROTEIN YFCA"/>
    <property type="match status" value="1"/>
</dbReference>
<dbReference type="EMBL" id="BMFL01000008">
    <property type="protein sequence ID" value="GGE97878.1"/>
    <property type="molecule type" value="Genomic_DNA"/>
</dbReference>
<evidence type="ECO:0000256" key="4">
    <source>
        <dbReference type="ARBA" id="ARBA00022475"/>
    </source>
</evidence>
<feature type="transmembrane region" description="Helical" evidence="8">
    <location>
        <begin position="75"/>
        <end position="95"/>
    </location>
</feature>
<dbReference type="Pfam" id="PF01925">
    <property type="entry name" value="TauE"/>
    <property type="match status" value="1"/>
</dbReference>
<feature type="transmembrane region" description="Helical" evidence="8">
    <location>
        <begin position="7"/>
        <end position="29"/>
    </location>
</feature>
<dbReference type="InterPro" id="IPR002781">
    <property type="entry name" value="TM_pro_TauE-like"/>
</dbReference>
<reference evidence="9" key="5">
    <citation type="submission" date="2024-05" db="EMBL/GenBank/DDBJ databases">
        <authorList>
            <person name="Sun Q."/>
            <person name="Zhou Y."/>
        </authorList>
    </citation>
    <scope>NUCLEOTIDE SEQUENCE</scope>
    <source>
        <strain evidence="9">CGMCC 1.12707</strain>
    </source>
</reference>
<name>A0A1M6YBR2_9FLAO</name>
<feature type="transmembrane region" description="Helical" evidence="8">
    <location>
        <begin position="101"/>
        <end position="119"/>
    </location>
</feature>
<keyword evidence="3" id="KW-0813">Transport</keyword>
<keyword evidence="7 8" id="KW-0472">Membrane</keyword>
<dbReference type="OrthoDB" id="554695at2"/>
<dbReference type="RefSeq" id="WP_072931792.1">
    <property type="nucleotide sequence ID" value="NZ_BMFL01000008.1"/>
</dbReference>
<keyword evidence="5 8" id="KW-0812">Transmembrane</keyword>
<reference evidence="12" key="4">
    <citation type="journal article" date="2019" name="Int. J. Syst. Evol. Microbiol.">
        <title>The Global Catalogue of Microorganisms (GCM) 10K type strain sequencing project: providing services to taxonomists for standard genome sequencing and annotation.</title>
        <authorList>
            <consortium name="The Broad Institute Genomics Platform"/>
            <consortium name="The Broad Institute Genome Sequencing Center for Infectious Disease"/>
            <person name="Wu L."/>
            <person name="Ma J."/>
        </authorList>
    </citation>
    <scope>NUCLEOTIDE SEQUENCE [LARGE SCALE GENOMIC DNA]</scope>
    <source>
        <strain evidence="12">CGMCC 1.12707</strain>
    </source>
</reference>
<dbReference type="Proteomes" id="UP000184120">
    <property type="component" value="Unassembled WGS sequence"/>
</dbReference>
<reference evidence="9" key="1">
    <citation type="journal article" date="2014" name="Int. J. Syst. Evol. Microbiol.">
        <title>Complete genome of a new Firmicutes species belonging to the dominant human colonic microbiota ('Ruminococcus bicirculans') reveals two chromosomes and a selective capacity to utilize plant glucans.</title>
        <authorList>
            <consortium name="NISC Comparative Sequencing Program"/>
            <person name="Wegmann U."/>
            <person name="Louis P."/>
            <person name="Goesmann A."/>
            <person name="Henrissat B."/>
            <person name="Duncan S.H."/>
            <person name="Flint H.J."/>
        </authorList>
    </citation>
    <scope>NUCLEOTIDE SEQUENCE</scope>
    <source>
        <strain evidence="9">CGMCC 1.12707</strain>
    </source>
</reference>
<dbReference type="GO" id="GO:0005886">
    <property type="term" value="C:plasma membrane"/>
    <property type="evidence" value="ECO:0007669"/>
    <property type="project" value="UniProtKB-SubCell"/>
</dbReference>
<protein>
    <recommendedName>
        <fullName evidence="8">Probable membrane transporter protein</fullName>
    </recommendedName>
</protein>
<dbReference type="Proteomes" id="UP000650994">
    <property type="component" value="Unassembled WGS sequence"/>
</dbReference>
<evidence type="ECO:0000256" key="3">
    <source>
        <dbReference type="ARBA" id="ARBA00022448"/>
    </source>
</evidence>
<reference evidence="11" key="2">
    <citation type="submission" date="2016-11" db="EMBL/GenBank/DDBJ databases">
        <authorList>
            <person name="Varghese N."/>
            <person name="Submissions S."/>
        </authorList>
    </citation>
    <scope>NUCLEOTIDE SEQUENCE [LARGE SCALE GENOMIC DNA]</scope>
    <source>
        <strain evidence="11">DSM 27989</strain>
    </source>
</reference>
<evidence type="ECO:0000313" key="9">
    <source>
        <dbReference type="EMBL" id="GGE97878.1"/>
    </source>
</evidence>
<feature type="transmembrane region" description="Helical" evidence="8">
    <location>
        <begin position="41"/>
        <end position="63"/>
    </location>
</feature>
<evidence type="ECO:0000256" key="6">
    <source>
        <dbReference type="ARBA" id="ARBA00022989"/>
    </source>
</evidence>
<feature type="transmembrane region" description="Helical" evidence="8">
    <location>
        <begin position="232"/>
        <end position="250"/>
    </location>
</feature>